<evidence type="ECO:0000256" key="11">
    <source>
        <dbReference type="ARBA" id="ARBA00023277"/>
    </source>
</evidence>
<comment type="function">
    <text evidence="2">Catalyzes the ADP transfer from ATP to D-glycero-beta-D-manno-heptose 1-phosphate, yielding ADP-D-glycero-beta-D-manno-heptose.</text>
</comment>
<feature type="non-terminal residue" evidence="15">
    <location>
        <position position="1"/>
    </location>
</feature>
<comment type="catalytic activity">
    <reaction evidence="12">
        <text>D-glycero-beta-D-manno-heptose 1-phosphate + ATP + H(+) = ADP-D-glycero-beta-D-manno-heptose + diphosphate</text>
        <dbReference type="Rhea" id="RHEA:27465"/>
        <dbReference type="ChEBI" id="CHEBI:15378"/>
        <dbReference type="ChEBI" id="CHEBI:30616"/>
        <dbReference type="ChEBI" id="CHEBI:33019"/>
        <dbReference type="ChEBI" id="CHEBI:59967"/>
        <dbReference type="ChEBI" id="CHEBI:61593"/>
        <dbReference type="EC" id="2.7.7.70"/>
    </reaction>
</comment>
<dbReference type="Pfam" id="PF00294">
    <property type="entry name" value="PfkB"/>
    <property type="match status" value="1"/>
</dbReference>
<dbReference type="InterPro" id="IPR011913">
    <property type="entry name" value="RfaE_dom_I"/>
</dbReference>
<dbReference type="GO" id="GO:0033785">
    <property type="term" value="F:heptose 7-phosphate kinase activity"/>
    <property type="evidence" value="ECO:0007669"/>
    <property type="project" value="TreeGrafter"/>
</dbReference>
<evidence type="ECO:0000256" key="7">
    <source>
        <dbReference type="ARBA" id="ARBA00022741"/>
    </source>
</evidence>
<evidence type="ECO:0000256" key="5">
    <source>
        <dbReference type="ARBA" id="ARBA00022679"/>
    </source>
</evidence>
<protein>
    <recommendedName>
        <fullName evidence="4">D-glycero-beta-D-manno-heptose 1-phosphate adenylyltransferase</fullName>
        <ecNumber evidence="4">2.7.7.70</ecNumber>
    </recommendedName>
</protein>
<feature type="domain" description="Carbohydrate kinase PfkB" evidence="13">
    <location>
        <begin position="21"/>
        <end position="316"/>
    </location>
</feature>
<evidence type="ECO:0000256" key="10">
    <source>
        <dbReference type="ARBA" id="ARBA00023268"/>
    </source>
</evidence>
<keyword evidence="9" id="KW-0067">ATP-binding</keyword>
<evidence type="ECO:0000256" key="9">
    <source>
        <dbReference type="ARBA" id="ARBA00022840"/>
    </source>
</evidence>
<dbReference type="NCBIfam" id="TIGR00125">
    <property type="entry name" value="cyt_tran_rel"/>
    <property type="match status" value="1"/>
</dbReference>
<dbReference type="GO" id="GO:0009244">
    <property type="term" value="P:lipopolysaccharide core region biosynthetic process"/>
    <property type="evidence" value="ECO:0007669"/>
    <property type="project" value="UniProtKB-UniPathway"/>
</dbReference>
<dbReference type="InterPro" id="IPR029056">
    <property type="entry name" value="Ribokinase-like"/>
</dbReference>
<reference evidence="15" key="1">
    <citation type="submission" date="2018-06" db="EMBL/GenBank/DDBJ databases">
        <authorList>
            <person name="Zhirakovskaya E."/>
        </authorList>
    </citation>
    <scope>NUCLEOTIDE SEQUENCE</scope>
</reference>
<gene>
    <name evidence="15" type="ORF">MNBD_NITROSPINAE05-845</name>
</gene>
<dbReference type="InterPro" id="IPR011611">
    <property type="entry name" value="PfkB_dom"/>
</dbReference>
<dbReference type="Gene3D" id="3.40.1190.20">
    <property type="match status" value="1"/>
</dbReference>
<evidence type="ECO:0000256" key="2">
    <source>
        <dbReference type="ARBA" id="ARBA00003753"/>
    </source>
</evidence>
<dbReference type="AlphaFoldDB" id="A0A3B1CB95"/>
<dbReference type="EMBL" id="UOGG01000031">
    <property type="protein sequence ID" value="VAX27479.1"/>
    <property type="molecule type" value="Genomic_DNA"/>
</dbReference>
<organism evidence="15">
    <name type="scientific">hydrothermal vent metagenome</name>
    <dbReference type="NCBI Taxonomy" id="652676"/>
    <lineage>
        <taxon>unclassified sequences</taxon>
        <taxon>metagenomes</taxon>
        <taxon>ecological metagenomes</taxon>
    </lineage>
</organism>
<dbReference type="UniPathway" id="UPA00958"/>
<keyword evidence="11" id="KW-0119">Carbohydrate metabolism</keyword>
<keyword evidence="6" id="KW-0548">Nucleotidyltransferase</keyword>
<keyword evidence="5 15" id="KW-0808">Transferase</keyword>
<dbReference type="FunFam" id="3.40.1190.20:FF:000002">
    <property type="entry name" value="Bifunctional protein HldE"/>
    <property type="match status" value="1"/>
</dbReference>
<dbReference type="EC" id="2.7.7.70" evidence="4"/>
<dbReference type="InterPro" id="IPR011914">
    <property type="entry name" value="RfaE_dom_II"/>
</dbReference>
<dbReference type="SUPFAM" id="SSF53613">
    <property type="entry name" value="Ribokinase-like"/>
    <property type="match status" value="1"/>
</dbReference>
<dbReference type="NCBIfam" id="TIGR02199">
    <property type="entry name" value="rfaE_dom_II"/>
    <property type="match status" value="1"/>
</dbReference>
<evidence type="ECO:0000256" key="3">
    <source>
        <dbReference type="ARBA" id="ARBA00004713"/>
    </source>
</evidence>
<evidence type="ECO:0000256" key="8">
    <source>
        <dbReference type="ARBA" id="ARBA00022777"/>
    </source>
</evidence>
<comment type="function">
    <text evidence="1">Catalyzes the phosphorylation of D-glycero-D-manno-heptose 7-phosphate at the C-1 position to selectively form D-glycero-beta-D-manno-heptose-1,7-bisphosphate.</text>
</comment>
<dbReference type="GO" id="GO:0033786">
    <property type="term" value="F:heptose-1-phosphate adenylyltransferase activity"/>
    <property type="evidence" value="ECO:0007669"/>
    <property type="project" value="TreeGrafter"/>
</dbReference>
<evidence type="ECO:0000256" key="4">
    <source>
        <dbReference type="ARBA" id="ARBA00012519"/>
    </source>
</evidence>
<dbReference type="HAMAP" id="MF_01603">
    <property type="entry name" value="HldE"/>
    <property type="match status" value="1"/>
</dbReference>
<dbReference type="SUPFAM" id="SSF52374">
    <property type="entry name" value="Nucleotidylyl transferase"/>
    <property type="match status" value="1"/>
</dbReference>
<dbReference type="InterPro" id="IPR004821">
    <property type="entry name" value="Cyt_trans-like"/>
</dbReference>
<evidence type="ECO:0000256" key="6">
    <source>
        <dbReference type="ARBA" id="ARBA00022695"/>
    </source>
</evidence>
<dbReference type="CDD" id="cd01172">
    <property type="entry name" value="RfaE_like"/>
    <property type="match status" value="1"/>
</dbReference>
<evidence type="ECO:0000256" key="1">
    <source>
        <dbReference type="ARBA" id="ARBA00002319"/>
    </source>
</evidence>
<evidence type="ECO:0000259" key="14">
    <source>
        <dbReference type="Pfam" id="PF01467"/>
    </source>
</evidence>
<comment type="pathway">
    <text evidence="3">Bacterial outer membrane biogenesis; LPS core biosynthesis.</text>
</comment>
<proteinExistence type="inferred from homology"/>
<dbReference type="PROSITE" id="PS00583">
    <property type="entry name" value="PFKB_KINASES_1"/>
    <property type="match status" value="1"/>
</dbReference>
<evidence type="ECO:0000313" key="15">
    <source>
        <dbReference type="EMBL" id="VAX27479.1"/>
    </source>
</evidence>
<dbReference type="PANTHER" id="PTHR46969">
    <property type="entry name" value="BIFUNCTIONAL PROTEIN HLDE"/>
    <property type="match status" value="1"/>
</dbReference>
<dbReference type="GO" id="GO:0005829">
    <property type="term" value="C:cytosol"/>
    <property type="evidence" value="ECO:0007669"/>
    <property type="project" value="TreeGrafter"/>
</dbReference>
<dbReference type="GO" id="GO:0005524">
    <property type="term" value="F:ATP binding"/>
    <property type="evidence" value="ECO:0007669"/>
    <property type="project" value="UniProtKB-KW"/>
</dbReference>
<sequence length="494" mass="54572">KRVAKMKSKFKFFYASKERPKVLVIGDLILDEYLWGGMTRISPEAPVPILETKSENLSLGGAANVANNLAALGCDVYLIGALGQDEKGDRLLKLIQGKGIHTDGIFRFVHRPTTSKMRIIAHNQQILRIDKEDNRPITEETEKKIIQFTNQILPDMNGIICSDYQKGVLTEKVVKNLMHRAQNAKKQVIVDPKSSDFSLYKGATVLTPNQKEVERAVPIKVNSTEDLERAAEYLLTLTKGEALLVTRGKDGMTLYQNQENPIDIATVAKEVYDVTGAGDTVVSVFSMALFAGFNFQDAARLSNMAASIVVGKVGTAVVTLNEINDFLEEELLRTARTLLELEELKKLVSLAKSTGKTVVFTNGCFDLIHGGHIEFLQKAKSLGDILVVGLNSDLSVRSLKGDGRPIKSEQERSNILSALRYVDYITIFDEPTPENLIGEIRPDILVKGDDYSIDEVVGREIVEGYGARVELIPIVKGLSTTNTVEQILEKHKAD</sequence>
<dbReference type="Gene3D" id="3.40.50.620">
    <property type="entry name" value="HUPs"/>
    <property type="match status" value="1"/>
</dbReference>
<evidence type="ECO:0000259" key="13">
    <source>
        <dbReference type="Pfam" id="PF00294"/>
    </source>
</evidence>
<accession>A0A3B1CB95</accession>
<dbReference type="InterPro" id="IPR002173">
    <property type="entry name" value="Carboh/pur_kinase_PfkB_CS"/>
</dbReference>
<dbReference type="InterPro" id="IPR014729">
    <property type="entry name" value="Rossmann-like_a/b/a_fold"/>
</dbReference>
<keyword evidence="8 15" id="KW-0418">Kinase</keyword>
<dbReference type="NCBIfam" id="TIGR02198">
    <property type="entry name" value="rfaE_dom_I"/>
    <property type="match status" value="1"/>
</dbReference>
<evidence type="ECO:0000256" key="12">
    <source>
        <dbReference type="ARBA" id="ARBA00047428"/>
    </source>
</evidence>
<keyword evidence="7" id="KW-0547">Nucleotide-binding</keyword>
<name>A0A3B1CB95_9ZZZZ</name>
<dbReference type="GO" id="GO:0016773">
    <property type="term" value="F:phosphotransferase activity, alcohol group as acceptor"/>
    <property type="evidence" value="ECO:0007669"/>
    <property type="project" value="InterPro"/>
</dbReference>
<dbReference type="Pfam" id="PF01467">
    <property type="entry name" value="CTP_transf_like"/>
    <property type="match status" value="1"/>
</dbReference>
<dbReference type="PANTHER" id="PTHR46969:SF1">
    <property type="entry name" value="BIFUNCTIONAL PROTEIN HLDE"/>
    <property type="match status" value="1"/>
</dbReference>
<dbReference type="InterPro" id="IPR023030">
    <property type="entry name" value="Bifunc_HldE"/>
</dbReference>
<keyword evidence="10" id="KW-0511">Multifunctional enzyme</keyword>
<feature type="domain" description="Cytidyltransferase-like" evidence="14">
    <location>
        <begin position="360"/>
        <end position="473"/>
    </location>
</feature>